<proteinExistence type="predicted"/>
<keyword evidence="3" id="KW-1185">Reference proteome</keyword>
<evidence type="ECO:0000313" key="2">
    <source>
        <dbReference type="EMBL" id="MBA0084697.1"/>
    </source>
</evidence>
<dbReference type="AlphaFoldDB" id="A0A7V8NNP3"/>
<gene>
    <name evidence="2" type="ORF">HRJ53_06865</name>
</gene>
<dbReference type="GO" id="GO:0005829">
    <property type="term" value="C:cytosol"/>
    <property type="evidence" value="ECO:0007669"/>
    <property type="project" value="TreeGrafter"/>
</dbReference>
<dbReference type="GO" id="GO:0006412">
    <property type="term" value="P:translation"/>
    <property type="evidence" value="ECO:0007669"/>
    <property type="project" value="TreeGrafter"/>
</dbReference>
<dbReference type="GO" id="GO:0000028">
    <property type="term" value="P:ribosomal small subunit assembly"/>
    <property type="evidence" value="ECO:0007669"/>
    <property type="project" value="TreeGrafter"/>
</dbReference>
<evidence type="ECO:0000313" key="3">
    <source>
        <dbReference type="Proteomes" id="UP000567293"/>
    </source>
</evidence>
<evidence type="ECO:0000259" key="1">
    <source>
        <dbReference type="Pfam" id="PF17384"/>
    </source>
</evidence>
<dbReference type="Gene3D" id="2.30.30.180">
    <property type="entry name" value="Ribosome maturation factor RimP, C-terminal domain"/>
    <property type="match status" value="1"/>
</dbReference>
<dbReference type="Pfam" id="PF17384">
    <property type="entry name" value="DUF150_C"/>
    <property type="match status" value="1"/>
</dbReference>
<protein>
    <submittedName>
        <fullName evidence="2">Ribosome maturation factor RimP</fullName>
    </submittedName>
</protein>
<comment type="caution">
    <text evidence="2">The sequence shown here is derived from an EMBL/GenBank/DDBJ whole genome shotgun (WGS) entry which is preliminary data.</text>
</comment>
<dbReference type="CDD" id="cd01734">
    <property type="entry name" value="YlxS_C"/>
    <property type="match status" value="1"/>
</dbReference>
<reference evidence="2" key="1">
    <citation type="submission" date="2020-06" db="EMBL/GenBank/DDBJ databases">
        <title>Legume-microbial interactions unlock mineral nutrients during tropical forest succession.</title>
        <authorList>
            <person name="Epihov D.Z."/>
        </authorList>
    </citation>
    <scope>NUCLEOTIDE SEQUENCE [LARGE SCALE GENOMIC DNA]</scope>
    <source>
        <strain evidence="2">Pan2503</strain>
    </source>
</reference>
<feature type="non-terminal residue" evidence="2">
    <location>
        <position position="1"/>
    </location>
</feature>
<sequence>MDRALKKAADFERFRGRLAKISTTEPVGDTKFFEGRLAGFANGKVRMELKGKEARTVELPLETIRKANLVVEF</sequence>
<name>A0A7V8NNP3_9BACT</name>
<dbReference type="PANTHER" id="PTHR33867">
    <property type="entry name" value="RIBOSOME MATURATION FACTOR RIMP"/>
    <property type="match status" value="1"/>
</dbReference>
<dbReference type="InterPro" id="IPR028998">
    <property type="entry name" value="RimP_C"/>
</dbReference>
<dbReference type="Proteomes" id="UP000567293">
    <property type="component" value="Unassembled WGS sequence"/>
</dbReference>
<accession>A0A7V8NNP3</accession>
<dbReference type="PANTHER" id="PTHR33867:SF1">
    <property type="entry name" value="RIBOSOME MATURATION FACTOR RIMP"/>
    <property type="match status" value="1"/>
</dbReference>
<dbReference type="InterPro" id="IPR003728">
    <property type="entry name" value="Ribosome_maturation_RimP"/>
</dbReference>
<dbReference type="InterPro" id="IPR036847">
    <property type="entry name" value="RimP_C_sf"/>
</dbReference>
<dbReference type="EMBL" id="JACDQQ010000672">
    <property type="protein sequence ID" value="MBA0084697.1"/>
    <property type="molecule type" value="Genomic_DNA"/>
</dbReference>
<organism evidence="2 3">
    <name type="scientific">Candidatus Acidiferrum panamense</name>
    <dbReference type="NCBI Taxonomy" id="2741543"/>
    <lineage>
        <taxon>Bacteria</taxon>
        <taxon>Pseudomonadati</taxon>
        <taxon>Acidobacteriota</taxon>
        <taxon>Terriglobia</taxon>
        <taxon>Candidatus Acidiferrales</taxon>
        <taxon>Candidatus Acidiferrum</taxon>
    </lineage>
</organism>
<feature type="domain" description="Ribosome maturation factor RimP C-terminal" evidence="1">
    <location>
        <begin position="5"/>
        <end position="73"/>
    </location>
</feature>
<dbReference type="SUPFAM" id="SSF74942">
    <property type="entry name" value="YhbC-like, C-terminal domain"/>
    <property type="match status" value="1"/>
</dbReference>